<dbReference type="PANTHER" id="PTHR19211">
    <property type="entry name" value="ATP-BINDING TRANSPORT PROTEIN-RELATED"/>
    <property type="match status" value="1"/>
</dbReference>
<sequence>MSRNAGIISFNNVSYEYATDKPILKETSFSVRRGAKLTLMGQNGAGKTTLFGLILGTYTPDVGEIHIMPRTSIAVSRQVIPRGEMKLTVRDFFQKCFAEKDYAIDPKIDDVLEIVNLAPKNEKVKETFKDRLIESFSGGQQARLLLASALIQNPDVLLLDEPTNNLDTAGIEYLTEFLKAYSKTVIVISHDAEFLNAFTEGVLYLNTQTRTVEKYDGNYHDVVAEIAARVIKEKRKNAQLEKEIQANKEKANFFANKGGNMRAVAKRMREQVEDAEENKVEVRKEDRTIRPFTIPAQKGNPLEILSLSSYRVARDHILTDVPCDITLKRGEHMQIIGPNGIGKTTLLESLASGHADGEKVADGVEIGYYRQDFSNLDFDQSVFDCLMSVMQKKVEEDMRSVAAGFLITSEVIGTKIGNLSEGQKGLVAFARLVLLQPGLLILDEPTNHINFRHIPVIAKALDEYEGTMILVSHVPEFVSSIRIDTVLDLDRK</sequence>
<comment type="caution">
    <text evidence="6">The sequence shown here is derived from an EMBL/GenBank/DDBJ whole genome shotgun (WGS) entry which is preliminary data.</text>
</comment>
<dbReference type="GO" id="GO:0005524">
    <property type="term" value="F:ATP binding"/>
    <property type="evidence" value="ECO:0007669"/>
    <property type="project" value="UniProtKB-KW"/>
</dbReference>
<feature type="coiled-coil region" evidence="4">
    <location>
        <begin position="223"/>
        <end position="285"/>
    </location>
</feature>
<reference evidence="7" key="1">
    <citation type="submission" date="2017-09" db="EMBL/GenBank/DDBJ databases">
        <title>Depth-based differentiation of microbial function through sediment-hosted aquifers and enrichment of novel symbionts in the deep terrestrial subsurface.</title>
        <authorList>
            <person name="Probst A.J."/>
            <person name="Ladd B."/>
            <person name="Jarett J.K."/>
            <person name="Geller-Mcgrath D.E."/>
            <person name="Sieber C.M.K."/>
            <person name="Emerson J.B."/>
            <person name="Anantharaman K."/>
            <person name="Thomas B.C."/>
            <person name="Malmstrom R."/>
            <person name="Stieglmeier M."/>
            <person name="Klingl A."/>
            <person name="Woyke T."/>
            <person name="Ryan C.M."/>
            <person name="Banfield J.F."/>
        </authorList>
    </citation>
    <scope>NUCLEOTIDE SEQUENCE [LARGE SCALE GENOMIC DNA]</scope>
</reference>
<accession>A0A2H0UI27</accession>
<evidence type="ECO:0000256" key="1">
    <source>
        <dbReference type="ARBA" id="ARBA00022737"/>
    </source>
</evidence>
<dbReference type="SMART" id="SM00382">
    <property type="entry name" value="AAA"/>
    <property type="match status" value="2"/>
</dbReference>
<dbReference type="InterPro" id="IPR017871">
    <property type="entry name" value="ABC_transporter-like_CS"/>
</dbReference>
<evidence type="ECO:0000313" key="6">
    <source>
        <dbReference type="EMBL" id="PIR85326.1"/>
    </source>
</evidence>
<keyword evidence="1" id="KW-0677">Repeat</keyword>
<evidence type="ECO:0000256" key="2">
    <source>
        <dbReference type="ARBA" id="ARBA00022741"/>
    </source>
</evidence>
<dbReference type="AlphaFoldDB" id="A0A2H0UI27"/>
<dbReference type="Gene3D" id="3.40.50.300">
    <property type="entry name" value="P-loop containing nucleotide triphosphate hydrolases"/>
    <property type="match status" value="2"/>
</dbReference>
<dbReference type="Proteomes" id="UP000229315">
    <property type="component" value="Unassembled WGS sequence"/>
</dbReference>
<dbReference type="InterPro" id="IPR003593">
    <property type="entry name" value="AAA+_ATPase"/>
</dbReference>
<evidence type="ECO:0000256" key="4">
    <source>
        <dbReference type="SAM" id="Coils"/>
    </source>
</evidence>
<keyword evidence="2" id="KW-0547">Nucleotide-binding</keyword>
<organism evidence="6 7">
    <name type="scientific">Candidatus Kaiserbacteria bacterium CG10_big_fil_rev_8_21_14_0_10_45_20</name>
    <dbReference type="NCBI Taxonomy" id="1974607"/>
    <lineage>
        <taxon>Bacteria</taxon>
        <taxon>Candidatus Kaiseribacteriota</taxon>
    </lineage>
</organism>
<evidence type="ECO:0000313" key="7">
    <source>
        <dbReference type="Proteomes" id="UP000229315"/>
    </source>
</evidence>
<name>A0A2H0UI27_9BACT</name>
<dbReference type="PANTHER" id="PTHR19211:SF14">
    <property type="entry name" value="ATP-BINDING CASSETTE SUB-FAMILY F MEMBER 1"/>
    <property type="match status" value="1"/>
</dbReference>
<dbReference type="InterPro" id="IPR027417">
    <property type="entry name" value="P-loop_NTPase"/>
</dbReference>
<gene>
    <name evidence="6" type="ORF">COU15_01160</name>
</gene>
<dbReference type="SUPFAM" id="SSF52540">
    <property type="entry name" value="P-loop containing nucleoside triphosphate hydrolases"/>
    <property type="match status" value="2"/>
</dbReference>
<keyword evidence="3" id="KW-0067">ATP-binding</keyword>
<dbReference type="CDD" id="cd03221">
    <property type="entry name" value="ABCF_EF-3"/>
    <property type="match status" value="1"/>
</dbReference>
<dbReference type="InterPro" id="IPR003439">
    <property type="entry name" value="ABC_transporter-like_ATP-bd"/>
</dbReference>
<feature type="domain" description="ABC transporter" evidence="5">
    <location>
        <begin position="8"/>
        <end position="232"/>
    </location>
</feature>
<dbReference type="GO" id="GO:0016887">
    <property type="term" value="F:ATP hydrolysis activity"/>
    <property type="evidence" value="ECO:0007669"/>
    <property type="project" value="InterPro"/>
</dbReference>
<dbReference type="Pfam" id="PF00005">
    <property type="entry name" value="ABC_tran"/>
    <property type="match status" value="2"/>
</dbReference>
<keyword evidence="4" id="KW-0175">Coiled coil</keyword>
<evidence type="ECO:0000256" key="3">
    <source>
        <dbReference type="ARBA" id="ARBA00022840"/>
    </source>
</evidence>
<evidence type="ECO:0000259" key="5">
    <source>
        <dbReference type="PROSITE" id="PS50893"/>
    </source>
</evidence>
<dbReference type="InterPro" id="IPR050611">
    <property type="entry name" value="ABCF"/>
</dbReference>
<protein>
    <recommendedName>
        <fullName evidence="5">ABC transporter domain-containing protein</fullName>
    </recommendedName>
</protein>
<dbReference type="EMBL" id="PFBH01000006">
    <property type="protein sequence ID" value="PIR85326.1"/>
    <property type="molecule type" value="Genomic_DNA"/>
</dbReference>
<dbReference type="PROSITE" id="PS50893">
    <property type="entry name" value="ABC_TRANSPORTER_2"/>
    <property type="match status" value="2"/>
</dbReference>
<feature type="domain" description="ABC transporter" evidence="5">
    <location>
        <begin position="302"/>
        <end position="490"/>
    </location>
</feature>
<proteinExistence type="predicted"/>
<dbReference type="PROSITE" id="PS00211">
    <property type="entry name" value="ABC_TRANSPORTER_1"/>
    <property type="match status" value="1"/>
</dbReference>